<accession>A0ABN8UH09</accession>
<dbReference type="EMBL" id="CAMAPD010000001">
    <property type="protein sequence ID" value="CAH9050170.1"/>
    <property type="molecule type" value="Genomic_DNA"/>
</dbReference>
<dbReference type="RefSeq" id="WP_261591343.1">
    <property type="nucleotide sequence ID" value="NZ_CAMAPD010000001.1"/>
</dbReference>
<evidence type="ECO:0000259" key="2">
    <source>
        <dbReference type="Pfam" id="PF07995"/>
    </source>
</evidence>
<dbReference type="PANTHER" id="PTHR19328">
    <property type="entry name" value="HEDGEHOG-INTERACTING PROTEIN"/>
    <property type="match status" value="1"/>
</dbReference>
<evidence type="ECO:0000313" key="4">
    <source>
        <dbReference type="Proteomes" id="UP001152485"/>
    </source>
</evidence>
<feature type="chain" id="PRO_5046060842" evidence="1">
    <location>
        <begin position="22"/>
        <end position="383"/>
    </location>
</feature>
<organism evidence="3 4">
    <name type="scientific">Pseudoalteromonas holothuriae</name>
    <dbReference type="NCBI Taxonomy" id="2963714"/>
    <lineage>
        <taxon>Bacteria</taxon>
        <taxon>Pseudomonadati</taxon>
        <taxon>Pseudomonadota</taxon>
        <taxon>Gammaproteobacteria</taxon>
        <taxon>Alteromonadales</taxon>
        <taxon>Pseudoalteromonadaceae</taxon>
        <taxon>Pseudoalteromonas</taxon>
    </lineage>
</organism>
<reference evidence="3 4" key="1">
    <citation type="submission" date="2022-07" db="EMBL/GenBank/DDBJ databases">
        <authorList>
            <person name="Criscuolo A."/>
        </authorList>
    </citation>
    <scope>NUCLEOTIDE SEQUENCE [LARGE SCALE GENOMIC DNA]</scope>
    <source>
        <strain evidence="4">CIP 111951</strain>
    </source>
</reference>
<gene>
    <name evidence="3" type="primary">yliI</name>
    <name evidence="3" type="ORF">PSECIP111951_00136</name>
</gene>
<dbReference type="PANTHER" id="PTHR19328:SF75">
    <property type="entry name" value="ALDOSE SUGAR DEHYDROGENASE YLII"/>
    <property type="match status" value="1"/>
</dbReference>
<feature type="signal peptide" evidence="1">
    <location>
        <begin position="1"/>
        <end position="21"/>
    </location>
</feature>
<dbReference type="EC" id="1.1.5.-" evidence="3"/>
<feature type="domain" description="Glucose/Sorbosone dehydrogenase" evidence="2">
    <location>
        <begin position="46"/>
        <end position="366"/>
    </location>
</feature>
<dbReference type="GO" id="GO:0016491">
    <property type="term" value="F:oxidoreductase activity"/>
    <property type="evidence" value="ECO:0007669"/>
    <property type="project" value="UniProtKB-KW"/>
</dbReference>
<proteinExistence type="predicted"/>
<evidence type="ECO:0000313" key="3">
    <source>
        <dbReference type="EMBL" id="CAH9050170.1"/>
    </source>
</evidence>
<protein>
    <submittedName>
        <fullName evidence="3">Aldose sugar dehydrogenase YliI</fullName>
        <ecNumber evidence="3">1.1.5.-</ecNumber>
    </submittedName>
</protein>
<dbReference type="SUPFAM" id="SSF50952">
    <property type="entry name" value="Soluble quinoprotein glucose dehydrogenase"/>
    <property type="match status" value="1"/>
</dbReference>
<dbReference type="InterPro" id="IPR011042">
    <property type="entry name" value="6-blade_b-propeller_TolB-like"/>
</dbReference>
<dbReference type="Proteomes" id="UP001152485">
    <property type="component" value="Unassembled WGS sequence"/>
</dbReference>
<keyword evidence="1" id="KW-0732">Signal</keyword>
<dbReference type="Pfam" id="PF07995">
    <property type="entry name" value="GSDH"/>
    <property type="match status" value="1"/>
</dbReference>
<name>A0ABN8UH09_9GAMM</name>
<comment type="caution">
    <text evidence="3">The sequence shown here is derived from an EMBL/GenBank/DDBJ whole genome shotgun (WGS) entry which is preliminary data.</text>
</comment>
<dbReference type="InterPro" id="IPR011041">
    <property type="entry name" value="Quinoprot_gluc/sorb_DH_b-prop"/>
</dbReference>
<keyword evidence="3" id="KW-0560">Oxidoreductase</keyword>
<evidence type="ECO:0000256" key="1">
    <source>
        <dbReference type="SAM" id="SignalP"/>
    </source>
</evidence>
<dbReference type="Gene3D" id="2.120.10.30">
    <property type="entry name" value="TolB, C-terminal domain"/>
    <property type="match status" value="1"/>
</dbReference>
<sequence>MKKLNNKIALALFCISSFANAALEQAIPLAQSADKYSLELLTKGIQIPWGMVWLNDNELLVTDRAGKLRLIKNGKLLEQHIEGLPKLHAKRQGGLLDVELDQNFASNGWIYFSYSGYEGDESGNNTSIMRARLNNMKLIDKQVLFDGFPNTQKSHHYGSRIEFDKQGYLYFSIGDRGNRDEYPQRLDNDAGKIHRIKPDGSIPNSNPFANQQNARKSIYSYGHRNPQGMAMHPKTGDIWTHEHGPRGGDEINIIKAGANYGWPIITYGINYNGSKITDETTRKGMQQPLWTWTPSIAPSGMAFVTSDTYPQWQGHLVVGSMKFAHLVLVKLDGDKVVGHSKLFEGAGRVRSIATHPNGDLYLGIDGSGIYKIVPKAAQKNIAQ</sequence>
<dbReference type="InterPro" id="IPR012938">
    <property type="entry name" value="Glc/Sorbosone_DH"/>
</dbReference>